<feature type="region of interest" description="Disordered" evidence="1">
    <location>
        <begin position="550"/>
        <end position="571"/>
    </location>
</feature>
<dbReference type="OrthoDB" id="2682180at2759"/>
<sequence>MFYTRRPPTLSINELNHIISESLDIDRFEHVNVPDTILHDPLPSTPEKPKTSTFHRLFSRSSSHLPLIPHSPIEQVDKPVTPSPRKMTFTWRLSRLSPNGSRRAEDCAVEDIASAPSNRSRSSSVCSVTSAVLSPSRALTSMSSTSSLGSVIPTSERFSKLLAEEIISTETGNVAHSTKTPPSPSPVTRSRLSPTKMAHFPSAPRSPRSPLQFLFGTKSSSSNRATPSADVMEKWPGTSATECNVVESIDDNMTPRATEFAISSHRSSDSTVQVKTRRRPSALALVLPPQEIVSLCLQPAIGVSPYVPSDTEGSVSVCSLPSPTASIPTSCQPSSYAPLVPSSALASSTSSTKSITSTTSSFPFSRARAGSRAMLTPPLPGPPPSSPLPPLPNLTAKNFDVITPPNAPVPLPSINRTPSKRTRTPVRTDSPLSTVAAPPSPGSLRLPSRLSWGATGRMVVPLPSSLPSPPSSPSKVGRKRELSPCSPTNNSMSNATSPILGKRTSIGILEAAGDLEAQVRRTKSILVLGTRRSKGTLSCYDSPPKRVQIHAEANSDTASPPKKPRRKSSAACTVPFLAVPRERRRSAPLLRSGATSKASLLPPASADWTLSLPFCIDIPGSGICVPTPPSEDGALHEADEALQVAQGDDWTLSLGVDRQNLTMAEKGVASQSPLVKDSAEQQIPATAQLPTPSTTPEPDDDISTSFLPALFTPSPRPDSPASLGPHGGGLDLDGGCGKRGSGWDACGWFEVSSMDEPRTEDTRPISMLHSEGSWIRRSCDSDAPRRRAGFTRRSHPERIRSPSEDSTTTSRTVDTLFYSARTSIFVV</sequence>
<accession>A0A0D0BKP2</accession>
<reference evidence="3" key="2">
    <citation type="submission" date="2015-01" db="EMBL/GenBank/DDBJ databases">
        <title>Evolutionary Origins and Diversification of the Mycorrhizal Mutualists.</title>
        <authorList>
            <consortium name="DOE Joint Genome Institute"/>
            <consortium name="Mycorrhizal Genomics Consortium"/>
            <person name="Kohler A."/>
            <person name="Kuo A."/>
            <person name="Nagy L.G."/>
            <person name="Floudas D."/>
            <person name="Copeland A."/>
            <person name="Barry K.W."/>
            <person name="Cichocki N."/>
            <person name="Veneault-Fourrey C."/>
            <person name="LaButti K."/>
            <person name="Lindquist E.A."/>
            <person name="Lipzen A."/>
            <person name="Lundell T."/>
            <person name="Morin E."/>
            <person name="Murat C."/>
            <person name="Riley R."/>
            <person name="Ohm R."/>
            <person name="Sun H."/>
            <person name="Tunlid A."/>
            <person name="Henrissat B."/>
            <person name="Grigoriev I.V."/>
            <person name="Hibbett D.S."/>
            <person name="Martin F."/>
        </authorList>
    </citation>
    <scope>NUCLEOTIDE SEQUENCE [LARGE SCALE GENOMIC DNA]</scope>
    <source>
        <strain evidence="3">UH-Slu-Lm8-n1</strain>
    </source>
</reference>
<feature type="region of interest" description="Disordered" evidence="1">
    <location>
        <begin position="347"/>
        <end position="449"/>
    </location>
</feature>
<feature type="compositionally biased region" description="Low complexity" evidence="1">
    <location>
        <begin position="186"/>
        <end position="195"/>
    </location>
</feature>
<proteinExistence type="predicted"/>
<dbReference type="Proteomes" id="UP000054485">
    <property type="component" value="Unassembled WGS sequence"/>
</dbReference>
<feature type="region of interest" description="Disordered" evidence="1">
    <location>
        <begin position="170"/>
        <end position="210"/>
    </location>
</feature>
<feature type="compositionally biased region" description="Polar residues" evidence="1">
    <location>
        <begin position="485"/>
        <end position="497"/>
    </location>
</feature>
<dbReference type="HOGENOM" id="CLU_327065_0_0_1"/>
<dbReference type="InParanoid" id="A0A0D0BKP2"/>
<feature type="region of interest" description="Disordered" evidence="1">
    <location>
        <begin position="779"/>
        <end position="810"/>
    </location>
</feature>
<feature type="compositionally biased region" description="Gly residues" evidence="1">
    <location>
        <begin position="725"/>
        <end position="735"/>
    </location>
</feature>
<organism evidence="2 3">
    <name type="scientific">Suillus luteus UH-Slu-Lm8-n1</name>
    <dbReference type="NCBI Taxonomy" id="930992"/>
    <lineage>
        <taxon>Eukaryota</taxon>
        <taxon>Fungi</taxon>
        <taxon>Dikarya</taxon>
        <taxon>Basidiomycota</taxon>
        <taxon>Agaricomycotina</taxon>
        <taxon>Agaricomycetes</taxon>
        <taxon>Agaricomycetidae</taxon>
        <taxon>Boletales</taxon>
        <taxon>Suillineae</taxon>
        <taxon>Suillaceae</taxon>
        <taxon>Suillus</taxon>
    </lineage>
</organism>
<feature type="compositionally biased region" description="Basic and acidic residues" evidence="1">
    <location>
        <begin position="794"/>
        <end position="803"/>
    </location>
</feature>
<keyword evidence="3" id="KW-1185">Reference proteome</keyword>
<feature type="compositionally biased region" description="Pro residues" evidence="1">
    <location>
        <begin position="377"/>
        <end position="392"/>
    </location>
</feature>
<dbReference type="EMBL" id="KN835203">
    <property type="protein sequence ID" value="KIK43828.1"/>
    <property type="molecule type" value="Genomic_DNA"/>
</dbReference>
<reference evidence="2 3" key="1">
    <citation type="submission" date="2014-04" db="EMBL/GenBank/DDBJ databases">
        <authorList>
            <consortium name="DOE Joint Genome Institute"/>
            <person name="Kuo A."/>
            <person name="Ruytinx J."/>
            <person name="Rineau F."/>
            <person name="Colpaert J."/>
            <person name="Kohler A."/>
            <person name="Nagy L.G."/>
            <person name="Floudas D."/>
            <person name="Copeland A."/>
            <person name="Barry K.W."/>
            <person name="Cichocki N."/>
            <person name="Veneault-Fourrey C."/>
            <person name="LaButti K."/>
            <person name="Lindquist E.A."/>
            <person name="Lipzen A."/>
            <person name="Lundell T."/>
            <person name="Morin E."/>
            <person name="Murat C."/>
            <person name="Sun H."/>
            <person name="Tunlid A."/>
            <person name="Henrissat B."/>
            <person name="Grigoriev I.V."/>
            <person name="Hibbett D.S."/>
            <person name="Martin F."/>
            <person name="Nordberg H.P."/>
            <person name="Cantor M.N."/>
            <person name="Hua S.X."/>
        </authorList>
    </citation>
    <scope>NUCLEOTIDE SEQUENCE [LARGE SCALE GENOMIC DNA]</scope>
    <source>
        <strain evidence="2 3">UH-Slu-Lm8-n1</strain>
    </source>
</reference>
<feature type="region of interest" description="Disordered" evidence="1">
    <location>
        <begin position="461"/>
        <end position="498"/>
    </location>
</feature>
<evidence type="ECO:0000256" key="1">
    <source>
        <dbReference type="SAM" id="MobiDB-lite"/>
    </source>
</evidence>
<evidence type="ECO:0000313" key="2">
    <source>
        <dbReference type="EMBL" id="KIK43828.1"/>
    </source>
</evidence>
<dbReference type="AlphaFoldDB" id="A0A0D0BKP2"/>
<name>A0A0D0BKP2_9AGAM</name>
<feature type="compositionally biased region" description="Low complexity" evidence="1">
    <location>
        <begin position="347"/>
        <end position="367"/>
    </location>
</feature>
<evidence type="ECO:0000313" key="3">
    <source>
        <dbReference type="Proteomes" id="UP000054485"/>
    </source>
</evidence>
<protein>
    <submittedName>
        <fullName evidence="2">Uncharacterized protein</fullName>
    </submittedName>
</protein>
<feature type="region of interest" description="Disordered" evidence="1">
    <location>
        <begin position="686"/>
        <end position="735"/>
    </location>
</feature>
<gene>
    <name evidence="2" type="ORF">CY34DRAFT_803334</name>
</gene>